<sequence length="122" mass="14019">IIFGSPHLFLFSPSQACGDPKAKPSYLVDKNLESAVKFIVRKFPAVETRNNNQQLAQLQKEKSEILKNLALYYFTFVDVMEFKDHVCELLNTVDACQVFFDIVSGDFFCRTVVPHIWKLLSK</sequence>
<reference evidence="9 10" key="1">
    <citation type="submission" date="2021-06" db="EMBL/GenBank/DDBJ databases">
        <authorList>
            <person name="Palmer J.M."/>
        </authorList>
    </citation>
    <scope>NUCLEOTIDE SEQUENCE [LARGE SCALE GENOMIC DNA]</scope>
    <source>
        <strain evidence="9 10">GA_2019</strain>
        <tissue evidence="9">Muscle</tissue>
    </source>
</reference>
<comment type="similarity">
    <text evidence="7">Belongs to the HEM-1/HEM-2 family.</text>
</comment>
<organism evidence="9 10">
    <name type="scientific">Goodea atripinnis</name>
    <dbReference type="NCBI Taxonomy" id="208336"/>
    <lineage>
        <taxon>Eukaryota</taxon>
        <taxon>Metazoa</taxon>
        <taxon>Chordata</taxon>
        <taxon>Craniata</taxon>
        <taxon>Vertebrata</taxon>
        <taxon>Euteleostomi</taxon>
        <taxon>Actinopterygii</taxon>
        <taxon>Neopterygii</taxon>
        <taxon>Teleostei</taxon>
        <taxon>Neoteleostei</taxon>
        <taxon>Acanthomorphata</taxon>
        <taxon>Ovalentaria</taxon>
        <taxon>Atherinomorphae</taxon>
        <taxon>Cyprinodontiformes</taxon>
        <taxon>Goodeidae</taxon>
        <taxon>Goodea</taxon>
    </lineage>
</organism>
<evidence type="ECO:0000256" key="1">
    <source>
        <dbReference type="ARBA" id="ARBA00022475"/>
    </source>
</evidence>
<keyword evidence="5" id="KW-0966">Cell projection</keyword>
<evidence type="ECO:0000313" key="9">
    <source>
        <dbReference type="EMBL" id="MEQ2182287.1"/>
    </source>
</evidence>
<keyword evidence="1" id="KW-1003">Cell membrane</keyword>
<dbReference type="Proteomes" id="UP001476798">
    <property type="component" value="Unassembled WGS sequence"/>
</dbReference>
<comment type="subcellular location">
    <subcellularLocation>
        <location evidence="6">Cell projection</location>
        <location evidence="6">Lamellipodium membrane</location>
        <topology evidence="6">Single-pass membrane protein</topology>
        <orientation evidence="6">Cytoplasmic side</orientation>
    </subcellularLocation>
</comment>
<evidence type="ECO:0000256" key="5">
    <source>
        <dbReference type="ARBA" id="ARBA00023273"/>
    </source>
</evidence>
<evidence type="ECO:0000256" key="6">
    <source>
        <dbReference type="ARBA" id="ARBA00037839"/>
    </source>
</evidence>
<keyword evidence="3" id="KW-1133">Transmembrane helix</keyword>
<gene>
    <name evidence="9" type="primary">NCKAP1_2</name>
    <name evidence="9" type="ORF">GOODEAATRI_020764</name>
</gene>
<evidence type="ECO:0000256" key="8">
    <source>
        <dbReference type="ARBA" id="ARBA00039689"/>
    </source>
</evidence>
<evidence type="ECO:0000256" key="4">
    <source>
        <dbReference type="ARBA" id="ARBA00023136"/>
    </source>
</evidence>
<name>A0ABV0PFX4_9TELE</name>
<evidence type="ECO:0000256" key="3">
    <source>
        <dbReference type="ARBA" id="ARBA00022989"/>
    </source>
</evidence>
<evidence type="ECO:0000313" key="10">
    <source>
        <dbReference type="Proteomes" id="UP001476798"/>
    </source>
</evidence>
<dbReference type="PANTHER" id="PTHR12093">
    <property type="entry name" value="NCK-ASSOCIATED PROTEIN 1"/>
    <property type="match status" value="1"/>
</dbReference>
<dbReference type="Pfam" id="PF09735">
    <property type="entry name" value="Nckap1"/>
    <property type="match status" value="1"/>
</dbReference>
<comment type="caution">
    <text evidence="9">The sequence shown here is derived from an EMBL/GenBank/DDBJ whole genome shotgun (WGS) entry which is preliminary data.</text>
</comment>
<keyword evidence="4" id="KW-0472">Membrane</keyword>
<accession>A0ABV0PFX4</accession>
<feature type="non-terminal residue" evidence="9">
    <location>
        <position position="1"/>
    </location>
</feature>
<keyword evidence="10" id="KW-1185">Reference proteome</keyword>
<dbReference type="InterPro" id="IPR019137">
    <property type="entry name" value="Nck-associated_protein-1"/>
</dbReference>
<evidence type="ECO:0000256" key="2">
    <source>
        <dbReference type="ARBA" id="ARBA00022692"/>
    </source>
</evidence>
<dbReference type="EMBL" id="JAHRIO010071930">
    <property type="protein sequence ID" value="MEQ2182287.1"/>
    <property type="molecule type" value="Genomic_DNA"/>
</dbReference>
<dbReference type="PANTHER" id="PTHR12093:SF11">
    <property type="entry name" value="NCK-ASSOCIATED PROTEIN 1"/>
    <property type="match status" value="1"/>
</dbReference>
<evidence type="ECO:0000256" key="7">
    <source>
        <dbReference type="ARBA" id="ARBA00037947"/>
    </source>
</evidence>
<protein>
    <recommendedName>
        <fullName evidence="8">Nck-associated protein 1</fullName>
    </recommendedName>
</protein>
<proteinExistence type="inferred from homology"/>
<keyword evidence="2" id="KW-0812">Transmembrane</keyword>